<name>A0AAN5D9C9_9BILA</name>
<accession>A0AAN5D9C9</accession>
<sequence>FDLHETLVDIAKGFKSLAQPSNATHGQSLFVEIPPERSCGDAGIPSDKCACYIQMDIPQDDGYEPAEVIVNQMNEIMRTYELEKKASEDGDIIYDEQATVS</sequence>
<dbReference type="AlphaFoldDB" id="A0AAN5D9C9"/>
<evidence type="ECO:0000313" key="1">
    <source>
        <dbReference type="EMBL" id="GMR58943.1"/>
    </source>
</evidence>
<dbReference type="InterPro" id="IPR004245">
    <property type="entry name" value="DUF229"/>
</dbReference>
<dbReference type="Pfam" id="PF02995">
    <property type="entry name" value="DUF229"/>
    <property type="match status" value="1"/>
</dbReference>
<dbReference type="EMBL" id="BTRK01000006">
    <property type="protein sequence ID" value="GMR58943.1"/>
    <property type="molecule type" value="Genomic_DNA"/>
</dbReference>
<feature type="non-terminal residue" evidence="1">
    <location>
        <position position="1"/>
    </location>
</feature>
<gene>
    <name evidence="1" type="ORF">PMAYCL1PPCAC_29138</name>
</gene>
<dbReference type="PANTHER" id="PTHR10974:SF1">
    <property type="entry name" value="FI08016P-RELATED"/>
    <property type="match status" value="1"/>
</dbReference>
<organism evidence="1 2">
    <name type="scientific">Pristionchus mayeri</name>
    <dbReference type="NCBI Taxonomy" id="1317129"/>
    <lineage>
        <taxon>Eukaryota</taxon>
        <taxon>Metazoa</taxon>
        <taxon>Ecdysozoa</taxon>
        <taxon>Nematoda</taxon>
        <taxon>Chromadorea</taxon>
        <taxon>Rhabditida</taxon>
        <taxon>Rhabditina</taxon>
        <taxon>Diplogasteromorpha</taxon>
        <taxon>Diplogasteroidea</taxon>
        <taxon>Neodiplogasteridae</taxon>
        <taxon>Pristionchus</taxon>
    </lineage>
</organism>
<reference evidence="2" key="1">
    <citation type="submission" date="2022-10" db="EMBL/GenBank/DDBJ databases">
        <title>Genome assembly of Pristionchus species.</title>
        <authorList>
            <person name="Yoshida K."/>
            <person name="Sommer R.J."/>
        </authorList>
    </citation>
    <scope>NUCLEOTIDE SEQUENCE [LARGE SCALE GENOMIC DNA]</scope>
    <source>
        <strain evidence="2">RS5460</strain>
    </source>
</reference>
<protein>
    <submittedName>
        <fullName evidence="1">Uncharacterized protein</fullName>
    </submittedName>
</protein>
<dbReference type="GO" id="GO:0005615">
    <property type="term" value="C:extracellular space"/>
    <property type="evidence" value="ECO:0007669"/>
    <property type="project" value="TreeGrafter"/>
</dbReference>
<evidence type="ECO:0000313" key="2">
    <source>
        <dbReference type="Proteomes" id="UP001328107"/>
    </source>
</evidence>
<keyword evidence="2" id="KW-1185">Reference proteome</keyword>
<proteinExistence type="predicted"/>
<dbReference type="Proteomes" id="UP001328107">
    <property type="component" value="Unassembled WGS sequence"/>
</dbReference>
<dbReference type="PANTHER" id="PTHR10974">
    <property type="entry name" value="FI08016P-RELATED"/>
    <property type="match status" value="1"/>
</dbReference>
<comment type="caution">
    <text evidence="1">The sequence shown here is derived from an EMBL/GenBank/DDBJ whole genome shotgun (WGS) entry which is preliminary data.</text>
</comment>